<keyword evidence="2" id="KW-0067">ATP-binding</keyword>
<evidence type="ECO:0000313" key="2">
    <source>
        <dbReference type="EMBL" id="SFE18930.1"/>
    </source>
</evidence>
<keyword evidence="2" id="KW-0547">Nucleotide-binding</keyword>
<name>A0A1I1YLQ9_9BACT</name>
<dbReference type="STRING" id="54.SAMN02745121_03306"/>
<reference evidence="3" key="1">
    <citation type="submission" date="2016-10" db="EMBL/GenBank/DDBJ databases">
        <authorList>
            <person name="Varghese N."/>
            <person name="Submissions S."/>
        </authorList>
    </citation>
    <scope>NUCLEOTIDE SEQUENCE [LARGE SCALE GENOMIC DNA]</scope>
    <source>
        <strain evidence="3">ATCC 25963</strain>
    </source>
</reference>
<dbReference type="GO" id="GO:0004386">
    <property type="term" value="F:helicase activity"/>
    <property type="evidence" value="ECO:0007669"/>
    <property type="project" value="UniProtKB-KW"/>
</dbReference>
<protein>
    <submittedName>
        <fullName evidence="2">DNA helicase-2 / ATP-dependent DNA helicase PcrA</fullName>
    </submittedName>
</protein>
<dbReference type="InterPro" id="IPR027417">
    <property type="entry name" value="P-loop_NTPase"/>
</dbReference>
<dbReference type="EMBL" id="FOMX01000010">
    <property type="protein sequence ID" value="SFE18930.1"/>
    <property type="molecule type" value="Genomic_DNA"/>
</dbReference>
<evidence type="ECO:0000256" key="1">
    <source>
        <dbReference type="SAM" id="MobiDB-lite"/>
    </source>
</evidence>
<gene>
    <name evidence="2" type="ORF">SAMN02745121_03306</name>
</gene>
<keyword evidence="2" id="KW-0347">Helicase</keyword>
<proteinExistence type="predicted"/>
<keyword evidence="2" id="KW-0378">Hydrolase</keyword>
<evidence type="ECO:0000313" key="3">
    <source>
        <dbReference type="Proteomes" id="UP000199400"/>
    </source>
</evidence>
<organism evidence="2 3">
    <name type="scientific">Nannocystis exedens</name>
    <dbReference type="NCBI Taxonomy" id="54"/>
    <lineage>
        <taxon>Bacteria</taxon>
        <taxon>Pseudomonadati</taxon>
        <taxon>Myxococcota</taxon>
        <taxon>Polyangia</taxon>
        <taxon>Nannocystales</taxon>
        <taxon>Nannocystaceae</taxon>
        <taxon>Nannocystis</taxon>
    </lineage>
</organism>
<feature type="region of interest" description="Disordered" evidence="1">
    <location>
        <begin position="290"/>
        <end position="335"/>
    </location>
</feature>
<dbReference type="Proteomes" id="UP000199400">
    <property type="component" value="Unassembled WGS sequence"/>
</dbReference>
<feature type="compositionally biased region" description="Basic and acidic residues" evidence="1">
    <location>
        <begin position="324"/>
        <end position="335"/>
    </location>
</feature>
<dbReference type="AlphaFoldDB" id="A0A1I1YLQ9"/>
<accession>A0A1I1YLQ9</accession>
<keyword evidence="3" id="KW-1185">Reference proteome</keyword>
<dbReference type="SUPFAM" id="SSF52540">
    <property type="entry name" value="P-loop containing nucleoside triphosphate hydrolases"/>
    <property type="match status" value="1"/>
</dbReference>
<sequence>MFRDSAEDLAGDLASLLLQIFRGPGRVIRPGLPPLKANNNGGDFGDAVFLAHSVNEFGASFMGQEPKPRLPHFLRAQLQRQGNVRVFNPRGQALKDVEDVQQLVGAMLECIDPKAAKQDAMLLRTNAKQALGEFRASYRAFAATNPAPKGLSGFVAAWGARKSQTGKDWPKEWPVLELCFKLLCWFPRLREDPEGQIHLEAVARAIGQSASFSPYKAKILHGQDSHDRRSVEAAIRDIFGPLGEGLIDVDENIMPHVPRDRLGLMTIHQAKGLEYPLVLRPRRSDLADSEHRSGLLLGEPPSDLPPPAVGVLVPQRRSTAQFGERADPKPSKAFT</sequence>